<keyword evidence="9" id="KW-1185">Reference proteome</keyword>
<dbReference type="InterPro" id="IPR024320">
    <property type="entry name" value="LPG_synthase_C"/>
</dbReference>
<feature type="transmembrane region" description="Helical" evidence="6">
    <location>
        <begin position="349"/>
        <end position="370"/>
    </location>
</feature>
<dbReference type="NCBIfam" id="NF033480">
    <property type="entry name" value="bifunc_MprF"/>
    <property type="match status" value="1"/>
</dbReference>
<feature type="transmembrane region" description="Helical" evidence="6">
    <location>
        <begin position="225"/>
        <end position="245"/>
    </location>
</feature>
<sequence>MKKFKQLLSRLIVPAVTLILIGQTIYMTREITWDMIFSTINDIYWWQAILLMILGFIAVLPTVLNDVILAKWQHYQIEMPELLQRSWLINVFNINAGFVGTVGVLLRRIWFADQKNGGRLKPYIQMYVLSLGGLFIASVMAIVAIWLNVIPDFDDNLIWLMVLLAVAVVVGIISLIPRFNFWSGMTQRAFVLLTSNAVLTFAIQMALFVTIGLTIGVDVRIAMMMLLFTIANTIALVTMTPGTWGSLDVSLLLMLSGLSVDIEKVVVWLILYRLVYNMLPLFSAIVLFCYRLSRKINREYRGVPHYVALSVTHRLTTIALYLSGILLVLSGTMPGIMQRVTILHHLRPWPITFALANQLPNILLGFLLLISARGVANRVQRAYYSTIVLLVLMVIYAYMSYRQILPVIIFGLLLIGFIFSKKTLYRKQFIHSWQQQVIDGTIWGALIISYLLLGMIDAPIVKNHFQRLTHLGLLPSVHWWLMGTAIILVVTVFSLLLSRYLRAHKQQLGVPFDEARLQRLLAIGDTHYTNLAFLGDKRFYFYQVDGQDRVGLQFRVINNQAMVMGDPFGDATYFADAMQQFVDEADVLSYVPVFYEVSERIAMLAHEFGYDFFKLGEEAHVIVTEFSTAGKKMQNVRSVINQANRAGFEFKVLQPPFSGEVMAQLRAISDEWLAGREEKGYSLGFFDENYLQRYPIAVLEKDGQIEAFATLVTSHTEQQLAVDLMRFTKQAPNGVMDVLFVNTIAYAKEKGLTTLNLGMSPLANVGQHRQSFGRERLANLVYQFGSKVYSFEGLHHYKRKFTKYWVPMYIAYSRKSWIIMVMIGLLKIDNKGVARAPEIKVVYDEDNDSEQ</sequence>
<feature type="transmembrane region" description="Helical" evidence="6">
    <location>
        <begin position="476"/>
        <end position="497"/>
    </location>
</feature>
<feature type="transmembrane region" description="Helical" evidence="6">
    <location>
        <begin position="7"/>
        <end position="26"/>
    </location>
</feature>
<keyword evidence="4 6" id="KW-1133">Transmembrane helix</keyword>
<evidence type="ECO:0000256" key="2">
    <source>
        <dbReference type="ARBA" id="ARBA00022475"/>
    </source>
</evidence>
<organism evidence="8 9">
    <name type="scientific">Leuconostoc lactis</name>
    <dbReference type="NCBI Taxonomy" id="1246"/>
    <lineage>
        <taxon>Bacteria</taxon>
        <taxon>Bacillati</taxon>
        <taxon>Bacillota</taxon>
        <taxon>Bacilli</taxon>
        <taxon>Lactobacillales</taxon>
        <taxon>Lactobacillaceae</taxon>
        <taxon>Leuconostoc</taxon>
    </lineage>
</organism>
<evidence type="ECO:0000256" key="1">
    <source>
        <dbReference type="ARBA" id="ARBA00004651"/>
    </source>
</evidence>
<dbReference type="GeneID" id="66530882"/>
<feature type="transmembrane region" description="Helical" evidence="6">
    <location>
        <begin position="437"/>
        <end position="456"/>
    </location>
</feature>
<reference evidence="8 9" key="1">
    <citation type="submission" date="2019-06" db="EMBL/GenBank/DDBJ databases">
        <title>Genome analyses of bacteria isolated from kimchi.</title>
        <authorList>
            <person name="Lee S."/>
            <person name="Ahn S."/>
            <person name="Roh S."/>
        </authorList>
    </citation>
    <scope>NUCLEOTIDE SEQUENCE [LARGE SCALE GENOMIC DNA]</scope>
    <source>
        <strain evidence="8 9">CBA3625</strain>
    </source>
</reference>
<evidence type="ECO:0000256" key="3">
    <source>
        <dbReference type="ARBA" id="ARBA00022692"/>
    </source>
</evidence>
<name>A0AAP9JA63_LEULA</name>
<keyword evidence="3 6" id="KW-0812">Transmembrane</keyword>
<comment type="subcellular location">
    <subcellularLocation>
        <location evidence="1">Cell membrane</location>
        <topology evidence="1">Multi-pass membrane protein</topology>
    </subcellularLocation>
</comment>
<evidence type="ECO:0000259" key="7">
    <source>
        <dbReference type="Pfam" id="PF09924"/>
    </source>
</evidence>
<evidence type="ECO:0000256" key="5">
    <source>
        <dbReference type="ARBA" id="ARBA00023136"/>
    </source>
</evidence>
<dbReference type="EMBL" id="CP042387">
    <property type="protein sequence ID" value="QEA43490.1"/>
    <property type="molecule type" value="Genomic_DNA"/>
</dbReference>
<dbReference type="PANTHER" id="PTHR34697">
    <property type="entry name" value="PHOSPHATIDYLGLYCEROL LYSYLTRANSFERASE"/>
    <property type="match status" value="1"/>
</dbReference>
<feature type="transmembrane region" description="Helical" evidence="6">
    <location>
        <begin position="265"/>
        <end position="290"/>
    </location>
</feature>
<feature type="transmembrane region" description="Helical" evidence="6">
    <location>
        <begin position="126"/>
        <end position="150"/>
    </location>
</feature>
<dbReference type="GO" id="GO:0005886">
    <property type="term" value="C:plasma membrane"/>
    <property type="evidence" value="ECO:0007669"/>
    <property type="project" value="UniProtKB-SubCell"/>
</dbReference>
<protein>
    <submittedName>
        <fullName evidence="8">Bifunctional lysylphosphatidylglycerol flippase/synthetase MprF</fullName>
    </submittedName>
</protein>
<feature type="transmembrane region" description="Helical" evidence="6">
    <location>
        <begin position="87"/>
        <end position="106"/>
    </location>
</feature>
<dbReference type="InterPro" id="IPR016181">
    <property type="entry name" value="Acyl_CoA_acyltransferase"/>
</dbReference>
<feature type="transmembrane region" description="Helical" evidence="6">
    <location>
        <begin position="189"/>
        <end position="213"/>
    </location>
</feature>
<dbReference type="SUPFAM" id="SSF55729">
    <property type="entry name" value="Acyl-CoA N-acyltransferases (Nat)"/>
    <property type="match status" value="1"/>
</dbReference>
<evidence type="ECO:0000313" key="9">
    <source>
        <dbReference type="Proteomes" id="UP000321298"/>
    </source>
</evidence>
<feature type="transmembrane region" description="Helical" evidence="6">
    <location>
        <begin position="382"/>
        <end position="399"/>
    </location>
</feature>
<dbReference type="Pfam" id="PF09924">
    <property type="entry name" value="LPG_synthase_C"/>
    <property type="match status" value="1"/>
</dbReference>
<dbReference type="InterPro" id="IPR051211">
    <property type="entry name" value="PG_lysyltransferase"/>
</dbReference>
<dbReference type="Proteomes" id="UP000321298">
    <property type="component" value="Chromosome"/>
</dbReference>
<dbReference type="AlphaFoldDB" id="A0AAP9JA63"/>
<accession>A0AAP9JA63</accession>
<keyword evidence="2" id="KW-1003">Cell membrane</keyword>
<evidence type="ECO:0000256" key="4">
    <source>
        <dbReference type="ARBA" id="ARBA00022989"/>
    </source>
</evidence>
<keyword evidence="5 6" id="KW-0472">Membrane</keyword>
<dbReference type="RefSeq" id="WP_147000730.1">
    <property type="nucleotide sequence ID" value="NZ_CP042387.1"/>
</dbReference>
<gene>
    <name evidence="8" type="primary">mprF</name>
    <name evidence="8" type="ORF">FGL83_01660</name>
</gene>
<evidence type="ECO:0000256" key="6">
    <source>
        <dbReference type="SAM" id="Phobius"/>
    </source>
</evidence>
<feature type="transmembrane region" description="Helical" evidence="6">
    <location>
        <begin position="46"/>
        <end position="67"/>
    </location>
</feature>
<evidence type="ECO:0000313" key="8">
    <source>
        <dbReference type="EMBL" id="QEA43490.1"/>
    </source>
</evidence>
<dbReference type="PANTHER" id="PTHR34697:SF2">
    <property type="entry name" value="PHOSPHATIDYLGLYCEROL LYSYLTRANSFERASE"/>
    <property type="match status" value="1"/>
</dbReference>
<dbReference type="GO" id="GO:0055091">
    <property type="term" value="P:phospholipid homeostasis"/>
    <property type="evidence" value="ECO:0007669"/>
    <property type="project" value="TreeGrafter"/>
</dbReference>
<dbReference type="GO" id="GO:0016755">
    <property type="term" value="F:aminoacyltransferase activity"/>
    <property type="evidence" value="ECO:0007669"/>
    <property type="project" value="TreeGrafter"/>
</dbReference>
<feature type="transmembrane region" description="Helical" evidence="6">
    <location>
        <begin position="311"/>
        <end position="329"/>
    </location>
</feature>
<feature type="transmembrane region" description="Helical" evidence="6">
    <location>
        <begin position="157"/>
        <end position="177"/>
    </location>
</feature>
<proteinExistence type="predicted"/>
<feature type="domain" description="Phosphatidylglycerol lysyltransferase C-terminal" evidence="7">
    <location>
        <begin position="525"/>
        <end position="812"/>
    </location>
</feature>
<feature type="transmembrane region" description="Helical" evidence="6">
    <location>
        <begin position="405"/>
        <end position="425"/>
    </location>
</feature>